<sequence>MALTRIEDVINSADEPSVSPQERECRLAGPGRHVGESRKRTRTGCLNCRRKRRKCDEVKPTCEGCQARRDVCEWGVKVSFRPENAQTMNAEHPSMVQGASSDRVTYKIVNVTSEVIRDYFEESITGLDDARTAEAATAPVPLPLTPKQTPVTLHEGSDTTQQDVAFNVLPPMTGDQPATPMRTVLPSLDLNGTPLITSPALFLSPQNSDSTFEDGIFLPGSQYQELHATLRSRIIDTARSTAPSRLGSPDLQQQCDFREDTGEDEEFRRLVRLSAEQEYVLWQNYIDEVAPWLDKFDLYRHFELALPMLAKHHPHIKYSILALSSRQMELKGKMADNSRSLALYQHAIHLLSPLLQLRTTEVLASCIVLCVLEMMSCSPKAWRRHLDGGAALIQALGISGGCGGLEQAIFWCFARMDICGALISSERTLIPVHNWMGGIDMTHDVDTLLNLHGDFSMYANHVVYLCAQVVDLLCASGRWEQRHRNLACPMSPQEYLQQWTTLWAFLEQWYHNRPEEMKALLTISAASSNKPFPTLFFGNGPGTSGNQMYHTAALLMLKYKPPRVQFAKKPASLLWHARQICAISLSNSHHGSWTNSIQPLWLAGQMMSHPTEHQAILDIYERIERELGWATKWRADDLKEHWGDVDV</sequence>
<dbReference type="PROSITE" id="PS00463">
    <property type="entry name" value="ZN2_CY6_FUNGAL_1"/>
    <property type="match status" value="1"/>
</dbReference>
<keyword evidence="2" id="KW-0539">Nucleus</keyword>
<dbReference type="PANTHER" id="PTHR37534">
    <property type="entry name" value="TRANSCRIPTIONAL ACTIVATOR PROTEIN UGA3"/>
    <property type="match status" value="1"/>
</dbReference>
<dbReference type="PROSITE" id="PS50048">
    <property type="entry name" value="ZN2_CY6_FUNGAL_2"/>
    <property type="match status" value="1"/>
</dbReference>
<dbReference type="GeneID" id="27904894"/>
<dbReference type="Pfam" id="PF00172">
    <property type="entry name" value="Zn_clus"/>
    <property type="match status" value="1"/>
</dbReference>
<dbReference type="GO" id="GO:0005634">
    <property type="term" value="C:nucleus"/>
    <property type="evidence" value="ECO:0007669"/>
    <property type="project" value="UniProtKB-SubCell"/>
</dbReference>
<accession>N1QJY8</accession>
<dbReference type="GO" id="GO:0000981">
    <property type="term" value="F:DNA-binding transcription factor activity, RNA polymerase II-specific"/>
    <property type="evidence" value="ECO:0007669"/>
    <property type="project" value="InterPro"/>
</dbReference>
<dbReference type="CDD" id="cd12148">
    <property type="entry name" value="fungal_TF_MHR"/>
    <property type="match status" value="1"/>
</dbReference>
<dbReference type="SMART" id="SM00066">
    <property type="entry name" value="GAL4"/>
    <property type="match status" value="1"/>
</dbReference>
<dbReference type="InterPro" id="IPR036864">
    <property type="entry name" value="Zn2-C6_fun-type_DNA-bd_sf"/>
</dbReference>
<evidence type="ECO:0000259" key="3">
    <source>
        <dbReference type="PROSITE" id="PS50048"/>
    </source>
</evidence>
<evidence type="ECO:0000313" key="5">
    <source>
        <dbReference type="Proteomes" id="UP000016931"/>
    </source>
</evidence>
<gene>
    <name evidence="4" type="ORF">SEPMUDRAFT_157964</name>
</gene>
<dbReference type="Gene3D" id="4.10.240.10">
    <property type="entry name" value="Zn(2)-C6 fungal-type DNA-binding domain"/>
    <property type="match status" value="1"/>
</dbReference>
<dbReference type="OMA" id="HHHGAWT"/>
<organism evidence="4 5">
    <name type="scientific">Sphaerulina musiva (strain SO2202)</name>
    <name type="common">Poplar stem canker fungus</name>
    <name type="synonym">Septoria musiva</name>
    <dbReference type="NCBI Taxonomy" id="692275"/>
    <lineage>
        <taxon>Eukaryota</taxon>
        <taxon>Fungi</taxon>
        <taxon>Dikarya</taxon>
        <taxon>Ascomycota</taxon>
        <taxon>Pezizomycotina</taxon>
        <taxon>Dothideomycetes</taxon>
        <taxon>Dothideomycetidae</taxon>
        <taxon>Mycosphaerellales</taxon>
        <taxon>Mycosphaerellaceae</taxon>
        <taxon>Sphaerulina</taxon>
    </lineage>
</organism>
<dbReference type="GO" id="GO:0008270">
    <property type="term" value="F:zinc ion binding"/>
    <property type="evidence" value="ECO:0007669"/>
    <property type="project" value="InterPro"/>
</dbReference>
<dbReference type="SUPFAM" id="SSF57701">
    <property type="entry name" value="Zn2/Cys6 DNA-binding domain"/>
    <property type="match status" value="1"/>
</dbReference>
<protein>
    <recommendedName>
        <fullName evidence="3">Zn(2)-C6 fungal-type domain-containing protein</fullName>
    </recommendedName>
</protein>
<proteinExistence type="predicted"/>
<dbReference type="InterPro" id="IPR021858">
    <property type="entry name" value="Fun_TF"/>
</dbReference>
<dbReference type="CDD" id="cd00067">
    <property type="entry name" value="GAL4"/>
    <property type="match status" value="1"/>
</dbReference>
<keyword evidence="5" id="KW-1185">Reference proteome</keyword>
<evidence type="ECO:0000256" key="2">
    <source>
        <dbReference type="ARBA" id="ARBA00023242"/>
    </source>
</evidence>
<dbReference type="STRING" id="692275.N1QJY8"/>
<dbReference type="PANTHER" id="PTHR37534:SF4">
    <property type="entry name" value="ZN(II)2CYS6 TRANSCRIPTION FACTOR (EUROFUNG)"/>
    <property type="match status" value="1"/>
</dbReference>
<feature type="domain" description="Zn(2)-C6 fungal-type" evidence="3">
    <location>
        <begin position="44"/>
        <end position="74"/>
    </location>
</feature>
<dbReference type="Pfam" id="PF11951">
    <property type="entry name" value="Fungal_trans_2"/>
    <property type="match status" value="1"/>
</dbReference>
<evidence type="ECO:0000256" key="1">
    <source>
        <dbReference type="ARBA" id="ARBA00004123"/>
    </source>
</evidence>
<dbReference type="AlphaFoldDB" id="N1QJY8"/>
<name>N1QJY8_SPHMS</name>
<dbReference type="RefSeq" id="XP_016758985.1">
    <property type="nucleotide sequence ID" value="XM_016907757.1"/>
</dbReference>
<comment type="subcellular location">
    <subcellularLocation>
        <location evidence="1">Nucleus</location>
    </subcellularLocation>
</comment>
<reference evidence="4 5" key="1">
    <citation type="journal article" date="2012" name="PLoS Pathog.">
        <title>Diverse lifestyles and strategies of plant pathogenesis encoded in the genomes of eighteen Dothideomycetes fungi.</title>
        <authorList>
            <person name="Ohm R.A."/>
            <person name="Feau N."/>
            <person name="Henrissat B."/>
            <person name="Schoch C.L."/>
            <person name="Horwitz B.A."/>
            <person name="Barry K.W."/>
            <person name="Condon B.J."/>
            <person name="Copeland A.C."/>
            <person name="Dhillon B."/>
            <person name="Glaser F."/>
            <person name="Hesse C.N."/>
            <person name="Kosti I."/>
            <person name="LaButti K."/>
            <person name="Lindquist E.A."/>
            <person name="Lucas S."/>
            <person name="Salamov A.A."/>
            <person name="Bradshaw R.E."/>
            <person name="Ciuffetti L."/>
            <person name="Hamelin R.C."/>
            <person name="Kema G.H.J."/>
            <person name="Lawrence C."/>
            <person name="Scott J.A."/>
            <person name="Spatafora J.W."/>
            <person name="Turgeon B.G."/>
            <person name="de Wit P.J.G.M."/>
            <person name="Zhong S."/>
            <person name="Goodwin S.B."/>
            <person name="Grigoriev I.V."/>
        </authorList>
    </citation>
    <scope>NUCLEOTIDE SEQUENCE [LARGE SCALE GENOMIC DNA]</scope>
    <source>
        <strain evidence="4 5">SO2202</strain>
    </source>
</reference>
<dbReference type="Proteomes" id="UP000016931">
    <property type="component" value="Unassembled WGS sequence"/>
</dbReference>
<evidence type="ECO:0000313" key="4">
    <source>
        <dbReference type="EMBL" id="EMF10864.1"/>
    </source>
</evidence>
<dbReference type="OrthoDB" id="415590at2759"/>
<dbReference type="eggNOG" id="ENOG502QRH3">
    <property type="taxonomic scope" value="Eukaryota"/>
</dbReference>
<dbReference type="HOGENOM" id="CLU_008719_5_1_1"/>
<dbReference type="GO" id="GO:0000976">
    <property type="term" value="F:transcription cis-regulatory region binding"/>
    <property type="evidence" value="ECO:0007669"/>
    <property type="project" value="TreeGrafter"/>
</dbReference>
<dbReference type="EMBL" id="KB456267">
    <property type="protein sequence ID" value="EMF10864.1"/>
    <property type="molecule type" value="Genomic_DNA"/>
</dbReference>
<dbReference type="GO" id="GO:0045944">
    <property type="term" value="P:positive regulation of transcription by RNA polymerase II"/>
    <property type="evidence" value="ECO:0007669"/>
    <property type="project" value="TreeGrafter"/>
</dbReference>
<dbReference type="InterPro" id="IPR001138">
    <property type="entry name" value="Zn2Cys6_DnaBD"/>
</dbReference>